<dbReference type="EMBL" id="JAPXIC010000040">
    <property type="protein sequence ID" value="MCZ4718809.1"/>
    <property type="molecule type" value="Genomic_DNA"/>
</dbReference>
<dbReference type="AlphaFoldDB" id="A0A378K467"/>
<evidence type="ECO:0000313" key="4">
    <source>
        <dbReference type="EMBL" id="STX79329.1"/>
    </source>
</evidence>
<dbReference type="GO" id="GO:0016747">
    <property type="term" value="F:acyltransferase activity, transferring groups other than amino-acyl groups"/>
    <property type="evidence" value="ECO:0007669"/>
    <property type="project" value="InterPro"/>
</dbReference>
<evidence type="ECO:0000313" key="5">
    <source>
        <dbReference type="Proteomes" id="UP000254631"/>
    </source>
</evidence>
<protein>
    <submittedName>
        <fullName evidence="2 4">Acetyltransferase</fullName>
    </submittedName>
</protein>
<organism evidence="4 5">
    <name type="scientific">Legionella pneumophila</name>
    <dbReference type="NCBI Taxonomy" id="446"/>
    <lineage>
        <taxon>Bacteria</taxon>
        <taxon>Pseudomonadati</taxon>
        <taxon>Pseudomonadota</taxon>
        <taxon>Gammaproteobacteria</taxon>
        <taxon>Legionellales</taxon>
        <taxon>Legionellaceae</taxon>
        <taxon>Legionella</taxon>
    </lineage>
</organism>
<name>A0A378K467_LEGPN</name>
<dbReference type="Gene3D" id="3.40.630.30">
    <property type="match status" value="1"/>
</dbReference>
<reference evidence="2" key="1">
    <citation type="journal article" date="2018" name="Genome Biol.">
        <title>SKESA: strategic k-mer extension for scrupulous assemblies.</title>
        <authorList>
            <person name="Souvorov A."/>
            <person name="Agarwala R."/>
            <person name="Lipman D.J."/>
        </authorList>
    </citation>
    <scope>NUCLEOTIDE SEQUENCE</scope>
    <source>
        <strain evidence="2">CL18-200174</strain>
    </source>
</reference>
<keyword evidence="4" id="KW-0808">Transferase</keyword>
<dbReference type="PROSITE" id="PS51186">
    <property type="entry name" value="GNAT"/>
    <property type="match status" value="1"/>
</dbReference>
<dbReference type="Proteomes" id="UP000254631">
    <property type="component" value="Unassembled WGS sequence"/>
</dbReference>
<dbReference type="OMA" id="AEYIMLD"/>
<sequence>MLFFSSAMPKHKLTFTKLSNCMKYLDLAATWAEEEWGYIRNKGVEFRKTILSDLKEHTYIGTFNGQPIAMFVLFDKDMSPEFNYGRLKPPVVSELMYVYIDEPYRGLGFGKQIIDEAKQLASHSKSEYIMLDTLKPGLNRFYEKGGAKVIAENQLFLHPTDVLTIKI</sequence>
<evidence type="ECO:0000259" key="1">
    <source>
        <dbReference type="PROSITE" id="PS51186"/>
    </source>
</evidence>
<accession>A0A378K467</accession>
<evidence type="ECO:0000313" key="2">
    <source>
        <dbReference type="EMBL" id="HAU2397636.1"/>
    </source>
</evidence>
<dbReference type="EMBL" id="UGOL01000001">
    <property type="protein sequence ID" value="STX79329.1"/>
    <property type="molecule type" value="Genomic_DNA"/>
</dbReference>
<evidence type="ECO:0000313" key="3">
    <source>
        <dbReference type="EMBL" id="MCZ4718809.1"/>
    </source>
</evidence>
<reference evidence="3" key="4">
    <citation type="submission" date="2022-12" db="EMBL/GenBank/DDBJ databases">
        <title>Comparative genomics of Legionella pneumophila isolates from the West Bank and Germany support molecular epidemiology of Legionnaires disease.</title>
        <authorList>
            <person name="Zayed A.R."/>
            <person name="Bitar D.M."/>
            <person name="Steinert M."/>
            <person name="Lueck C."/>
            <person name="Brettar I."/>
            <person name="Hoefle M.G."/>
            <person name="Bunk B."/>
        </authorList>
    </citation>
    <scope>NUCLEOTIDE SEQUENCE</scope>
    <source>
        <strain evidence="3">H23</strain>
    </source>
</reference>
<dbReference type="SUPFAM" id="SSF55729">
    <property type="entry name" value="Acyl-CoA N-acyltransferases (Nat)"/>
    <property type="match status" value="1"/>
</dbReference>
<proteinExistence type="predicted"/>
<feature type="domain" description="N-acetyltransferase" evidence="1">
    <location>
        <begin position="13"/>
        <end position="167"/>
    </location>
</feature>
<reference evidence="2" key="3">
    <citation type="submission" date="2019-09" db="EMBL/GenBank/DDBJ databases">
        <authorList>
            <consortium name="NCBI Pathogen Detection Project"/>
        </authorList>
    </citation>
    <scope>NUCLEOTIDE SEQUENCE</scope>
    <source>
        <strain evidence="2">CL18-200174</strain>
    </source>
</reference>
<dbReference type="CDD" id="cd04301">
    <property type="entry name" value="NAT_SF"/>
    <property type="match status" value="1"/>
</dbReference>
<dbReference type="Proteomes" id="UP000863577">
    <property type="component" value="Unassembled WGS sequence"/>
</dbReference>
<dbReference type="Pfam" id="PF00583">
    <property type="entry name" value="Acetyltransf_1"/>
    <property type="match status" value="1"/>
</dbReference>
<dbReference type="InterPro" id="IPR016181">
    <property type="entry name" value="Acyl_CoA_acyltransferase"/>
</dbReference>
<dbReference type="EMBL" id="DACWOD010000015">
    <property type="protein sequence ID" value="HAU2397636.1"/>
    <property type="molecule type" value="Genomic_DNA"/>
</dbReference>
<dbReference type="RefSeq" id="WP_011946261.1">
    <property type="nucleotide sequence ID" value="NZ_BAZA01000190.1"/>
</dbReference>
<dbReference type="InterPro" id="IPR000182">
    <property type="entry name" value="GNAT_dom"/>
</dbReference>
<dbReference type="Proteomes" id="UP001071279">
    <property type="component" value="Unassembled WGS sequence"/>
</dbReference>
<gene>
    <name evidence="4" type="primary">rimI</name>
    <name evidence="2" type="ORF">JBK99_15055</name>
    <name evidence="4" type="ORF">NCTC12000_01318</name>
    <name evidence="3" type="ORF">O6C86_06220</name>
</gene>
<reference evidence="4 5" key="2">
    <citation type="submission" date="2018-06" db="EMBL/GenBank/DDBJ databases">
        <authorList>
            <consortium name="Pathogen Informatics"/>
            <person name="Doyle S."/>
        </authorList>
    </citation>
    <scope>NUCLEOTIDE SEQUENCE [LARGE SCALE GENOMIC DNA]</scope>
    <source>
        <strain evidence="4 5">NCTC12000</strain>
    </source>
</reference>